<comment type="caution">
    <text evidence="3">The sequence shown here is derived from an EMBL/GenBank/DDBJ whole genome shotgun (WGS) entry which is preliminary data.</text>
</comment>
<dbReference type="Gene3D" id="3.30.2140.10">
    <property type="entry name" value="Arylamine N-acetyltransferase"/>
    <property type="match status" value="1"/>
</dbReference>
<dbReference type="PATRIC" id="fig|2064.6.peg.4035"/>
<dbReference type="Pfam" id="PF00797">
    <property type="entry name" value="Acetyltransf_2"/>
    <property type="match status" value="1"/>
</dbReference>
<organism evidence="3 4">
    <name type="scientific">Kitasatospora griseola</name>
    <name type="common">Streptomyces griseolosporeus</name>
    <dbReference type="NCBI Taxonomy" id="2064"/>
    <lineage>
        <taxon>Bacteria</taxon>
        <taxon>Bacillati</taxon>
        <taxon>Actinomycetota</taxon>
        <taxon>Actinomycetes</taxon>
        <taxon>Kitasatosporales</taxon>
        <taxon>Streptomycetaceae</taxon>
        <taxon>Kitasatospora</taxon>
    </lineage>
</organism>
<keyword evidence="4" id="KW-1185">Reference proteome</keyword>
<proteinExistence type="inferred from homology"/>
<dbReference type="Gene3D" id="2.40.128.150">
    <property type="entry name" value="Cysteine proteinases"/>
    <property type="match status" value="1"/>
</dbReference>
<comment type="similarity">
    <text evidence="1 2">Belongs to the arylamine N-acetyltransferase family.</text>
</comment>
<keyword evidence="3" id="KW-0808">Transferase</keyword>
<dbReference type="Proteomes" id="UP000032066">
    <property type="component" value="Unassembled WGS sequence"/>
</dbReference>
<dbReference type="PANTHER" id="PTHR11786:SF0">
    <property type="entry name" value="ARYLAMINE N-ACETYLTRANSFERASE 4-RELATED"/>
    <property type="match status" value="1"/>
</dbReference>
<evidence type="ECO:0000313" key="4">
    <source>
        <dbReference type="Proteomes" id="UP000032066"/>
    </source>
</evidence>
<evidence type="ECO:0000256" key="1">
    <source>
        <dbReference type="ARBA" id="ARBA00006547"/>
    </source>
</evidence>
<sequence length="273" mass="30033">MVVDLEKYFARIGWDGGRAPTLETFRSLHRAHVIGIPFENLDVVAGGVPSLDLDDLQAKLVESSRGGYCFEHNSLFGAVLEQLGFQVTRLSGRVRYGARPGEERPRTHMVLAVEIPGVPGRYLADVGFGGLGALLEPLPMVPGQVNEAGGRRHRLVVEETEGWAPVWVMQAFRGGGWEDQTAFTLDRVPVPDLKLGNWFTATHPRSPFHRLFVQRTFATGHHLLLDTKTVTRTGPDGAVHHEQIEDPDELLRLLESDFGIAPPTGLRLPADAA</sequence>
<name>A0A0D0NC49_KITGR</name>
<dbReference type="SUPFAM" id="SSF54001">
    <property type="entry name" value="Cysteine proteinases"/>
    <property type="match status" value="1"/>
</dbReference>
<dbReference type="STRING" id="2064.TR51_18805"/>
<dbReference type="InterPro" id="IPR038765">
    <property type="entry name" value="Papain-like_cys_pep_sf"/>
</dbReference>
<dbReference type="PRINTS" id="PR01543">
    <property type="entry name" value="ANATRNSFRASE"/>
</dbReference>
<dbReference type="PANTHER" id="PTHR11786">
    <property type="entry name" value="N-HYDROXYARYLAMINE O-ACETYLTRANSFERASE"/>
    <property type="match status" value="1"/>
</dbReference>
<dbReference type="OrthoDB" id="7181050at2"/>
<protein>
    <submittedName>
        <fullName evidence="3">Acetyltransferase</fullName>
    </submittedName>
</protein>
<evidence type="ECO:0000256" key="2">
    <source>
        <dbReference type="RuleBase" id="RU003452"/>
    </source>
</evidence>
<accession>A0A0D0NC49</accession>
<dbReference type="AlphaFoldDB" id="A0A0D0NC49"/>
<dbReference type="GO" id="GO:0016407">
    <property type="term" value="F:acetyltransferase activity"/>
    <property type="evidence" value="ECO:0007669"/>
    <property type="project" value="InterPro"/>
</dbReference>
<evidence type="ECO:0000313" key="3">
    <source>
        <dbReference type="EMBL" id="KIQ65795.1"/>
    </source>
</evidence>
<dbReference type="InterPro" id="IPR001447">
    <property type="entry name" value="Arylamine_N-AcTrfase"/>
</dbReference>
<dbReference type="RefSeq" id="WP_043912163.1">
    <property type="nucleotide sequence ID" value="NZ_JXZB01000002.1"/>
</dbReference>
<dbReference type="EMBL" id="JXZB01000002">
    <property type="protein sequence ID" value="KIQ65795.1"/>
    <property type="molecule type" value="Genomic_DNA"/>
</dbReference>
<reference evidence="3 4" key="1">
    <citation type="submission" date="2015-02" db="EMBL/GenBank/DDBJ databases">
        <title>Draft genome sequence of Kitasatospora griseola MF730-N6, a bafilomycin, terpentecin and satosporin producer.</title>
        <authorList>
            <person name="Arens J.C."/>
            <person name="Haltli B."/>
            <person name="Kerr R.G."/>
        </authorList>
    </citation>
    <scope>NUCLEOTIDE SEQUENCE [LARGE SCALE GENOMIC DNA]</scope>
    <source>
        <strain evidence="3 4">MF730-N6</strain>
    </source>
</reference>
<gene>
    <name evidence="3" type="ORF">TR51_18805</name>
</gene>